<keyword evidence="2" id="KW-1185">Reference proteome</keyword>
<dbReference type="SUPFAM" id="SSF52799">
    <property type="entry name" value="(Phosphotyrosine protein) phosphatases II"/>
    <property type="match status" value="1"/>
</dbReference>
<protein>
    <submittedName>
        <fullName evidence="1">Uncharacterized protein</fullName>
    </submittedName>
</protein>
<sequence length="185" mass="20595">MEHHTRCSVKGTDSQLRVIPQHTTSEGCKRLEDQLDTDEKFEFVGCRRMLAGDDKPLYGPFRLKDGLFFSLRSVSVNKTFLKTNKISHIVAIDDSPQQPFEEPQANLPSEESKSKLIVPYRSLRLHWQGKERPGDPAVVKQKLKDLATAVAFIDEALEQGGSCLLHSSNDVTTAAAAATAYLVIK</sequence>
<accession>U6H5E8</accession>
<evidence type="ECO:0000313" key="1">
    <source>
        <dbReference type="EMBL" id="CDI86713.1"/>
    </source>
</evidence>
<reference evidence="1" key="2">
    <citation type="submission" date="2013-10" db="EMBL/GenBank/DDBJ databases">
        <authorList>
            <person name="Aslett M."/>
        </authorList>
    </citation>
    <scope>NUCLEOTIDE SEQUENCE [LARGE SCALE GENOMIC DNA]</scope>
    <source>
        <strain evidence="1">Houghton</strain>
    </source>
</reference>
<dbReference type="Gene3D" id="3.90.190.10">
    <property type="entry name" value="Protein tyrosine phosphatase superfamily"/>
    <property type="match status" value="1"/>
</dbReference>
<gene>
    <name evidence="1" type="ORF">EPH_0002580</name>
</gene>
<dbReference type="VEuPathDB" id="ToxoDB:EPH_0002580"/>
<organism evidence="1 2">
    <name type="scientific">Eimeria praecox</name>
    <dbReference type="NCBI Taxonomy" id="51316"/>
    <lineage>
        <taxon>Eukaryota</taxon>
        <taxon>Sar</taxon>
        <taxon>Alveolata</taxon>
        <taxon>Apicomplexa</taxon>
        <taxon>Conoidasida</taxon>
        <taxon>Coccidia</taxon>
        <taxon>Eucoccidiorida</taxon>
        <taxon>Eimeriorina</taxon>
        <taxon>Eimeriidae</taxon>
        <taxon>Eimeria</taxon>
    </lineage>
</organism>
<dbReference type="Proteomes" id="UP000018201">
    <property type="component" value="Unassembled WGS sequence"/>
</dbReference>
<proteinExistence type="predicted"/>
<dbReference type="EMBL" id="HG695918">
    <property type="protein sequence ID" value="CDI86713.1"/>
    <property type="molecule type" value="Genomic_DNA"/>
</dbReference>
<dbReference type="AlphaFoldDB" id="U6H5E8"/>
<evidence type="ECO:0000313" key="2">
    <source>
        <dbReference type="Proteomes" id="UP000018201"/>
    </source>
</evidence>
<name>U6H5E8_9EIME</name>
<dbReference type="OrthoDB" id="10252009at2759"/>
<dbReference type="InterPro" id="IPR029021">
    <property type="entry name" value="Prot-tyrosine_phosphatase-like"/>
</dbReference>
<reference evidence="1" key="1">
    <citation type="submission" date="2013-10" db="EMBL/GenBank/DDBJ databases">
        <title>Genomic analysis of the causative agents of coccidiosis in chickens.</title>
        <authorList>
            <person name="Reid A.J."/>
            <person name="Blake D."/>
            <person name="Billington K."/>
            <person name="Browne H."/>
            <person name="Dunn M."/>
            <person name="Hung S."/>
            <person name="Kawahara F."/>
            <person name="Miranda-Saavedra D."/>
            <person name="Mourier T."/>
            <person name="Nagra H."/>
            <person name="Otto T.D."/>
            <person name="Rawlings N."/>
            <person name="Sanchez A."/>
            <person name="Sanders M."/>
            <person name="Subramaniam C."/>
            <person name="Tay Y."/>
            <person name="Dear P."/>
            <person name="Doerig C."/>
            <person name="Gruber A."/>
            <person name="Parkinson J."/>
            <person name="Shirley M."/>
            <person name="Wan K.L."/>
            <person name="Berriman M."/>
            <person name="Tomley F."/>
            <person name="Pain A."/>
        </authorList>
    </citation>
    <scope>NUCLEOTIDE SEQUENCE [LARGE SCALE GENOMIC DNA]</scope>
    <source>
        <strain evidence="1">Houghton</strain>
    </source>
</reference>